<proteinExistence type="predicted"/>
<comment type="caution">
    <text evidence="4">The sequence shown here is derived from an EMBL/GenBank/DDBJ whole genome shotgun (WGS) entry which is preliminary data.</text>
</comment>
<keyword evidence="2" id="KW-0812">Transmembrane</keyword>
<dbReference type="Proteomes" id="UP000275225">
    <property type="component" value="Unassembled WGS sequence"/>
</dbReference>
<dbReference type="OrthoDB" id="4318225at2"/>
<dbReference type="PANTHER" id="PTHR37947:SF1">
    <property type="entry name" value="BLL2462 PROTEIN"/>
    <property type="match status" value="1"/>
</dbReference>
<dbReference type="PROSITE" id="PS50234">
    <property type="entry name" value="VWFA"/>
    <property type="match status" value="1"/>
</dbReference>
<protein>
    <submittedName>
        <fullName evidence="4">VWA domain-containing protein</fullName>
    </submittedName>
</protein>
<evidence type="ECO:0000256" key="2">
    <source>
        <dbReference type="SAM" id="Phobius"/>
    </source>
</evidence>
<dbReference type="AlphaFoldDB" id="A0A3N6W6Z3"/>
<feature type="domain" description="VWFA" evidence="3">
    <location>
        <begin position="54"/>
        <end position="235"/>
    </location>
</feature>
<keyword evidence="5" id="KW-1185">Reference proteome</keyword>
<dbReference type="EMBL" id="RQJX01000013">
    <property type="protein sequence ID" value="RQN03280.1"/>
    <property type="molecule type" value="Genomic_DNA"/>
</dbReference>
<keyword evidence="2" id="KW-0472">Membrane</keyword>
<feature type="transmembrane region" description="Helical" evidence="2">
    <location>
        <begin position="21"/>
        <end position="43"/>
    </location>
</feature>
<dbReference type="InterPro" id="IPR002035">
    <property type="entry name" value="VWF_A"/>
</dbReference>
<dbReference type="SMART" id="SM00327">
    <property type="entry name" value="VWA"/>
    <property type="match status" value="1"/>
</dbReference>
<accession>A0A3N6W6Z3</accession>
<dbReference type="Pfam" id="PF13519">
    <property type="entry name" value="VWA_2"/>
    <property type="match status" value="1"/>
</dbReference>
<keyword evidence="2" id="KW-1133">Transmembrane helix</keyword>
<gene>
    <name evidence="4" type="ORF">EHW97_10320</name>
</gene>
<evidence type="ECO:0000313" key="5">
    <source>
        <dbReference type="Proteomes" id="UP000275225"/>
    </source>
</evidence>
<dbReference type="Gene3D" id="3.40.50.410">
    <property type="entry name" value="von Willebrand factor, type A domain"/>
    <property type="match status" value="1"/>
</dbReference>
<dbReference type="InterPro" id="IPR036465">
    <property type="entry name" value="vWFA_dom_sf"/>
</dbReference>
<evidence type="ECO:0000256" key="1">
    <source>
        <dbReference type="SAM" id="MobiDB-lite"/>
    </source>
</evidence>
<name>A0A3N6W6Z3_9ACTN</name>
<feature type="region of interest" description="Disordered" evidence="1">
    <location>
        <begin position="565"/>
        <end position="586"/>
    </location>
</feature>
<reference evidence="4 5" key="1">
    <citation type="submission" date="2018-11" db="EMBL/GenBank/DDBJ databases">
        <authorList>
            <person name="Li F."/>
        </authorList>
    </citation>
    <scope>NUCLEOTIDE SEQUENCE [LARGE SCALE GENOMIC DNA]</scope>
    <source>
        <strain evidence="4 5">YS17T</strain>
    </source>
</reference>
<evidence type="ECO:0000313" key="4">
    <source>
        <dbReference type="EMBL" id="RQN03280.1"/>
    </source>
</evidence>
<dbReference type="SUPFAM" id="SSF53300">
    <property type="entry name" value="vWA-like"/>
    <property type="match status" value="1"/>
</dbReference>
<feature type="transmembrane region" description="Helical" evidence="2">
    <location>
        <begin position="593"/>
        <end position="612"/>
    </location>
</feature>
<evidence type="ECO:0000259" key="3">
    <source>
        <dbReference type="PROSITE" id="PS50234"/>
    </source>
</evidence>
<organism evidence="4 5">
    <name type="scientific">Aeromicrobium camelliae</name>
    <dbReference type="NCBI Taxonomy" id="1538144"/>
    <lineage>
        <taxon>Bacteria</taxon>
        <taxon>Bacillati</taxon>
        <taxon>Actinomycetota</taxon>
        <taxon>Actinomycetes</taxon>
        <taxon>Propionibacteriales</taxon>
        <taxon>Nocardioidaceae</taxon>
        <taxon>Aeromicrobium</taxon>
    </lineage>
</organism>
<dbReference type="PANTHER" id="PTHR37947">
    <property type="entry name" value="BLL2462 PROTEIN"/>
    <property type="match status" value="1"/>
</dbReference>
<feature type="compositionally biased region" description="Low complexity" evidence="1">
    <location>
        <begin position="565"/>
        <end position="576"/>
    </location>
</feature>
<sequence>MTWGTFRDESTTDWGSRRNPARFCGGVIAITLAVCLLPATAYAEQESGDGDPGSLVLVVDASGSMAEPDGRGSTRMEAAKASLNRVIDELPEEARVGLRAYGAEISDGAGSCEDSNLLAPVEELDRDALKSGVAALQPLGNTPIAYALEQAANDLPDEGPRSIVLVSDGEENCNVDPCEIAGRIVERGIDLRIDTIGLQVGSKAREQLSCIASAGGGTYYDVEDIGALPNTLERLSVRAARGYEAAGRPIVGGSTAEDATAMEDGQWLDTIDRSATKTYELPDPAGGAVFVSATIRPTMRGLAERERIELSVLGEDGQPCTIPVSAAAIGAFTRNTPVTATSILTSEDLTECGGGNPILSVETPDTEESKALELLVVEEPEVTDLEALPKGSNSYQVPQLQAGGSSAEPIAGTPSFSGAPELEPAVTYSDTILTGEALFYRMPVEWGQQGVCEATFDQSGTVAGALKGPDLLVRVDTYGSNRGAFSPVDIEAASAYYDGTQAVTLTNATPEVAYRNREITGEVANASLAGDYYCAVFVNRSAGDAEETGEIPIRVRAEAVGDVAGEPDYAEPPAAENADDEASDDAAAGGSTWWWILGAVVVVAAAAGGLLWTRRRKDTGADQSAV</sequence>